<dbReference type="Proteomes" id="UP000601435">
    <property type="component" value="Unassembled WGS sequence"/>
</dbReference>
<dbReference type="AlphaFoldDB" id="A0A812JUM6"/>
<dbReference type="Gene3D" id="3.30.70.270">
    <property type="match status" value="1"/>
</dbReference>
<dbReference type="CDD" id="cd01949">
    <property type="entry name" value="GGDEF"/>
    <property type="match status" value="1"/>
</dbReference>
<feature type="compositionally biased region" description="Basic residues" evidence="1">
    <location>
        <begin position="231"/>
        <end position="245"/>
    </location>
</feature>
<dbReference type="InterPro" id="IPR050469">
    <property type="entry name" value="Diguanylate_Cyclase"/>
</dbReference>
<feature type="domain" description="GGDEF" evidence="2">
    <location>
        <begin position="379"/>
        <end position="523"/>
    </location>
</feature>
<accession>A0A812JUM6</accession>
<sequence>MLEPPTDDLLHAVKAYCPSAVSRRHTDSGHMVPLEPEPAHKTNGRTPPTPVPGRNPDLRLAGDPPEPKPAVDVQEEDTADEDHATLTDEELSMLLSDDWHRRALTRVILVNAPELDRPLRRDPRVELIRARNAFEALGELGQAERDSADPPAVVLGPDALTQIDPEALRKAIDTVDPHARLIAINRERGAHRSSAATWAEPETLARALFPNDAPSDAEAPSVEIDFEEKPAKKKKKKKHKDKKRAALSAGDERVVLRIILSGGDPLPEIVSRVTDALGSDRIEFVRATDNDNQPNLAEGFAAVRVSRRSHTYGWLVGPDALEPALKDQAETAALWLSLAEQHAQLRALAFTDSLTGAWNRRYFDKYLASALHEARVKRHNLTLLIFDIDDFKHYNDEYGHAAGDEILTEVIRLLKTQVRPNDKVCRIGGDEFAVIFYDPAGPREPASHHPRSIFQIARRFQKQIADHNFPKLGERAKGSLTISGGLATYPWDAYDAQELIERADHLAMVSKKQGKNVLTLGNAAHQADQRPPDHDGIDLPNDTN</sequence>
<dbReference type="OrthoDB" id="449512at2759"/>
<feature type="region of interest" description="Disordered" evidence="1">
    <location>
        <begin position="211"/>
        <end position="246"/>
    </location>
</feature>
<comment type="caution">
    <text evidence="3">The sequence shown here is derived from an EMBL/GenBank/DDBJ whole genome shotgun (WGS) entry which is preliminary data.</text>
</comment>
<dbReference type="PROSITE" id="PS50887">
    <property type="entry name" value="GGDEF"/>
    <property type="match status" value="1"/>
</dbReference>
<dbReference type="NCBIfam" id="TIGR00254">
    <property type="entry name" value="GGDEF"/>
    <property type="match status" value="1"/>
</dbReference>
<dbReference type="SUPFAM" id="SSF55073">
    <property type="entry name" value="Nucleotide cyclase"/>
    <property type="match status" value="1"/>
</dbReference>
<keyword evidence="4" id="KW-1185">Reference proteome</keyword>
<evidence type="ECO:0000313" key="4">
    <source>
        <dbReference type="Proteomes" id="UP000601435"/>
    </source>
</evidence>
<dbReference type="InterPro" id="IPR000160">
    <property type="entry name" value="GGDEF_dom"/>
</dbReference>
<organism evidence="3 4">
    <name type="scientific">Symbiodinium necroappetens</name>
    <dbReference type="NCBI Taxonomy" id="1628268"/>
    <lineage>
        <taxon>Eukaryota</taxon>
        <taxon>Sar</taxon>
        <taxon>Alveolata</taxon>
        <taxon>Dinophyceae</taxon>
        <taxon>Suessiales</taxon>
        <taxon>Symbiodiniaceae</taxon>
        <taxon>Symbiodinium</taxon>
    </lineage>
</organism>
<evidence type="ECO:0000256" key="1">
    <source>
        <dbReference type="SAM" id="MobiDB-lite"/>
    </source>
</evidence>
<dbReference type="PANTHER" id="PTHR45138:SF5">
    <property type="entry name" value="BIFUNCTIONAL PERIPLASMIC SUBSTRATE BINDING PROTEIN_CYTOPLASMIC DIGUANYLATE CYCLASE"/>
    <property type="match status" value="1"/>
</dbReference>
<dbReference type="InterPro" id="IPR043128">
    <property type="entry name" value="Rev_trsase/Diguanyl_cyclase"/>
</dbReference>
<dbReference type="Pfam" id="PF00990">
    <property type="entry name" value="GGDEF"/>
    <property type="match status" value="1"/>
</dbReference>
<dbReference type="EMBL" id="CAJNJA010006364">
    <property type="protein sequence ID" value="CAE7209219.1"/>
    <property type="molecule type" value="Genomic_DNA"/>
</dbReference>
<feature type="region of interest" description="Disordered" evidence="1">
    <location>
        <begin position="522"/>
        <end position="544"/>
    </location>
</feature>
<evidence type="ECO:0000259" key="2">
    <source>
        <dbReference type="PROSITE" id="PS50887"/>
    </source>
</evidence>
<dbReference type="PANTHER" id="PTHR45138">
    <property type="entry name" value="REGULATORY COMPONENTS OF SENSORY TRANSDUCTION SYSTEM"/>
    <property type="match status" value="1"/>
</dbReference>
<feature type="compositionally biased region" description="Basic and acidic residues" evidence="1">
    <location>
        <begin position="527"/>
        <end position="537"/>
    </location>
</feature>
<evidence type="ECO:0000313" key="3">
    <source>
        <dbReference type="EMBL" id="CAE7209219.1"/>
    </source>
</evidence>
<dbReference type="GO" id="GO:0052621">
    <property type="term" value="F:diguanylate cyclase activity"/>
    <property type="evidence" value="ECO:0007669"/>
    <property type="project" value="TreeGrafter"/>
</dbReference>
<dbReference type="InterPro" id="IPR029787">
    <property type="entry name" value="Nucleotide_cyclase"/>
</dbReference>
<gene>
    <name evidence="3" type="primary">pleD</name>
    <name evidence="3" type="ORF">SNEC2469_LOCUS2007</name>
</gene>
<name>A0A812JUM6_9DINO</name>
<reference evidence="3" key="1">
    <citation type="submission" date="2021-02" db="EMBL/GenBank/DDBJ databases">
        <authorList>
            <person name="Dougan E. K."/>
            <person name="Rhodes N."/>
            <person name="Thang M."/>
            <person name="Chan C."/>
        </authorList>
    </citation>
    <scope>NUCLEOTIDE SEQUENCE</scope>
</reference>
<proteinExistence type="predicted"/>
<feature type="region of interest" description="Disordered" evidence="1">
    <location>
        <begin position="22"/>
        <end position="82"/>
    </location>
</feature>
<dbReference type="GO" id="GO:0043709">
    <property type="term" value="P:cell adhesion involved in single-species biofilm formation"/>
    <property type="evidence" value="ECO:0007669"/>
    <property type="project" value="TreeGrafter"/>
</dbReference>
<dbReference type="GO" id="GO:0005886">
    <property type="term" value="C:plasma membrane"/>
    <property type="evidence" value="ECO:0007669"/>
    <property type="project" value="TreeGrafter"/>
</dbReference>
<dbReference type="SMART" id="SM00267">
    <property type="entry name" value="GGDEF"/>
    <property type="match status" value="1"/>
</dbReference>
<protein>
    <submittedName>
        <fullName evidence="3">PleD protein</fullName>
    </submittedName>
</protein>